<feature type="transmembrane region" description="Helical" evidence="1">
    <location>
        <begin position="42"/>
        <end position="61"/>
    </location>
</feature>
<gene>
    <name evidence="2" type="ORF">SAMN04488134_106161</name>
</gene>
<sequence length="127" mass="13868">MKQHSSALLYGWVTLIFLLIITSLTMALVLQFTSITNPLLDQLATVLAFVILFIAAFIAGLKAKSKGWLVGILLSLGFSLFVFLFQYLGYGELFSVKQIIFHTGFLAACIIGAILGVNLTGNRQRPA</sequence>
<dbReference type="Proteomes" id="UP000199300">
    <property type="component" value="Unassembled WGS sequence"/>
</dbReference>
<dbReference type="Pfam" id="PF12670">
    <property type="entry name" value="DUF3792"/>
    <property type="match status" value="1"/>
</dbReference>
<dbReference type="STRING" id="872970.SAMN04488134_106161"/>
<feature type="transmembrane region" description="Helical" evidence="1">
    <location>
        <begin position="68"/>
        <end position="87"/>
    </location>
</feature>
<keyword evidence="1" id="KW-1133">Transmembrane helix</keyword>
<organism evidence="2 3">
    <name type="scientific">Amphibacillus marinus</name>
    <dbReference type="NCBI Taxonomy" id="872970"/>
    <lineage>
        <taxon>Bacteria</taxon>
        <taxon>Bacillati</taxon>
        <taxon>Bacillota</taxon>
        <taxon>Bacilli</taxon>
        <taxon>Bacillales</taxon>
        <taxon>Bacillaceae</taxon>
        <taxon>Amphibacillus</taxon>
    </lineage>
</organism>
<keyword evidence="3" id="KW-1185">Reference proteome</keyword>
<dbReference type="OrthoDB" id="2988991at2"/>
<dbReference type="InterPro" id="IPR023804">
    <property type="entry name" value="DUF3792_TM"/>
</dbReference>
<name>A0A1H8NZY2_9BACI</name>
<dbReference type="NCBIfam" id="TIGR04086">
    <property type="entry name" value="TIGR04086_membr"/>
    <property type="match status" value="1"/>
</dbReference>
<evidence type="ECO:0000313" key="3">
    <source>
        <dbReference type="Proteomes" id="UP000199300"/>
    </source>
</evidence>
<dbReference type="RefSeq" id="WP_091497588.1">
    <property type="nucleotide sequence ID" value="NZ_FODJ01000006.1"/>
</dbReference>
<proteinExistence type="predicted"/>
<keyword evidence="1" id="KW-0472">Membrane</keyword>
<dbReference type="EMBL" id="FODJ01000006">
    <property type="protein sequence ID" value="SEO35172.1"/>
    <property type="molecule type" value="Genomic_DNA"/>
</dbReference>
<keyword evidence="1" id="KW-0812">Transmembrane</keyword>
<dbReference type="AlphaFoldDB" id="A0A1H8NZY2"/>
<reference evidence="2 3" key="1">
    <citation type="submission" date="2016-10" db="EMBL/GenBank/DDBJ databases">
        <authorList>
            <person name="de Groot N.N."/>
        </authorList>
    </citation>
    <scope>NUCLEOTIDE SEQUENCE [LARGE SCALE GENOMIC DNA]</scope>
    <source>
        <strain evidence="2 3">CGMCC 1.10434</strain>
    </source>
</reference>
<accession>A0A1H8NZY2</accession>
<evidence type="ECO:0000256" key="1">
    <source>
        <dbReference type="SAM" id="Phobius"/>
    </source>
</evidence>
<feature type="transmembrane region" description="Helical" evidence="1">
    <location>
        <begin position="99"/>
        <end position="119"/>
    </location>
</feature>
<feature type="transmembrane region" description="Helical" evidence="1">
    <location>
        <begin position="7"/>
        <end position="30"/>
    </location>
</feature>
<protein>
    <submittedName>
        <fullName evidence="2">Putative membrane protein, TIGR04086 family</fullName>
    </submittedName>
</protein>
<evidence type="ECO:0000313" key="2">
    <source>
        <dbReference type="EMBL" id="SEO35172.1"/>
    </source>
</evidence>